<proteinExistence type="predicted"/>
<reference evidence="9 10" key="1">
    <citation type="submission" date="2024-09" db="EMBL/GenBank/DDBJ databases">
        <authorList>
            <person name="Sun Q."/>
            <person name="Mori K."/>
        </authorList>
    </citation>
    <scope>NUCLEOTIDE SEQUENCE [LARGE SCALE GENOMIC DNA]</scope>
    <source>
        <strain evidence="9 10">JCM 15389</strain>
    </source>
</reference>
<dbReference type="PROSITE" id="PS50850">
    <property type="entry name" value="MFS"/>
    <property type="match status" value="1"/>
</dbReference>
<feature type="transmembrane region" description="Helical" evidence="7">
    <location>
        <begin position="180"/>
        <end position="200"/>
    </location>
</feature>
<feature type="transmembrane region" description="Helical" evidence="7">
    <location>
        <begin position="23"/>
        <end position="49"/>
    </location>
</feature>
<dbReference type="InterPro" id="IPR036259">
    <property type="entry name" value="MFS_trans_sf"/>
</dbReference>
<accession>A0ABV6C3Z0</accession>
<protein>
    <submittedName>
        <fullName evidence="9">MFS transporter</fullName>
    </submittedName>
</protein>
<dbReference type="CDD" id="cd17321">
    <property type="entry name" value="MFS_MMR_MDR_like"/>
    <property type="match status" value="1"/>
</dbReference>
<evidence type="ECO:0000259" key="8">
    <source>
        <dbReference type="PROSITE" id="PS50850"/>
    </source>
</evidence>
<keyword evidence="5 7" id="KW-1133">Transmembrane helix</keyword>
<dbReference type="PANTHER" id="PTHR42718:SF42">
    <property type="entry name" value="EXPORT PROTEIN"/>
    <property type="match status" value="1"/>
</dbReference>
<comment type="subcellular location">
    <subcellularLocation>
        <location evidence="1">Cell membrane</location>
        <topology evidence="1">Multi-pass membrane protein</topology>
    </subcellularLocation>
</comment>
<feature type="transmembrane region" description="Helical" evidence="7">
    <location>
        <begin position="242"/>
        <end position="259"/>
    </location>
</feature>
<feature type="transmembrane region" description="Helical" evidence="7">
    <location>
        <begin position="494"/>
        <end position="512"/>
    </location>
</feature>
<evidence type="ECO:0000256" key="7">
    <source>
        <dbReference type="SAM" id="Phobius"/>
    </source>
</evidence>
<dbReference type="RefSeq" id="WP_377789962.1">
    <property type="nucleotide sequence ID" value="NZ_JBHLYQ010000096.1"/>
</dbReference>
<name>A0ABV6C3Z0_9ACTN</name>
<feature type="transmembrane region" description="Helical" evidence="7">
    <location>
        <begin position="212"/>
        <end position="230"/>
    </location>
</feature>
<dbReference type="EMBL" id="JBHLYQ010000096">
    <property type="protein sequence ID" value="MFC0082389.1"/>
    <property type="molecule type" value="Genomic_DNA"/>
</dbReference>
<organism evidence="9 10">
    <name type="scientific">Aciditerrimonas ferrireducens</name>
    <dbReference type="NCBI Taxonomy" id="667306"/>
    <lineage>
        <taxon>Bacteria</taxon>
        <taxon>Bacillati</taxon>
        <taxon>Actinomycetota</taxon>
        <taxon>Acidimicrobiia</taxon>
        <taxon>Acidimicrobiales</taxon>
        <taxon>Acidimicrobiaceae</taxon>
        <taxon>Aciditerrimonas</taxon>
    </lineage>
</organism>
<evidence type="ECO:0000313" key="9">
    <source>
        <dbReference type="EMBL" id="MFC0082389.1"/>
    </source>
</evidence>
<feature type="transmembrane region" description="Helical" evidence="7">
    <location>
        <begin position="280"/>
        <end position="303"/>
    </location>
</feature>
<evidence type="ECO:0000256" key="4">
    <source>
        <dbReference type="ARBA" id="ARBA00022692"/>
    </source>
</evidence>
<evidence type="ECO:0000256" key="1">
    <source>
        <dbReference type="ARBA" id="ARBA00004651"/>
    </source>
</evidence>
<feature type="transmembrane region" description="Helical" evidence="7">
    <location>
        <begin position="315"/>
        <end position="336"/>
    </location>
</feature>
<dbReference type="InterPro" id="IPR011701">
    <property type="entry name" value="MFS"/>
</dbReference>
<dbReference type="PANTHER" id="PTHR42718">
    <property type="entry name" value="MAJOR FACILITATOR SUPERFAMILY MULTIDRUG TRANSPORTER MFSC"/>
    <property type="match status" value="1"/>
</dbReference>
<dbReference type="Gene3D" id="1.20.1720.10">
    <property type="entry name" value="Multidrug resistance protein D"/>
    <property type="match status" value="1"/>
</dbReference>
<feature type="transmembrane region" description="Helical" evidence="7">
    <location>
        <begin position="374"/>
        <end position="394"/>
    </location>
</feature>
<keyword evidence="10" id="KW-1185">Reference proteome</keyword>
<feature type="transmembrane region" description="Helical" evidence="7">
    <location>
        <begin position="116"/>
        <end position="137"/>
    </location>
</feature>
<dbReference type="Pfam" id="PF07690">
    <property type="entry name" value="MFS_1"/>
    <property type="match status" value="1"/>
</dbReference>
<dbReference type="SUPFAM" id="SSF103473">
    <property type="entry name" value="MFS general substrate transporter"/>
    <property type="match status" value="1"/>
</dbReference>
<keyword evidence="2" id="KW-0813">Transport</keyword>
<keyword evidence="6 7" id="KW-0472">Membrane</keyword>
<feature type="transmembrane region" description="Helical" evidence="7">
    <location>
        <begin position="343"/>
        <end position="362"/>
    </location>
</feature>
<dbReference type="Proteomes" id="UP001589788">
    <property type="component" value="Unassembled WGS sequence"/>
</dbReference>
<evidence type="ECO:0000256" key="2">
    <source>
        <dbReference type="ARBA" id="ARBA00022448"/>
    </source>
</evidence>
<sequence>MSLTTASPATVARPTSHRRGNPWWTLACVALGVIMVGIDGSVVAIANPYIARSLHASLADLQWVTNAYLLALAVLLVAGGKLGDRYGRRLVYLIGVAGFAACSVGVGLVGSITGVIVLRTLQGAFGALLMPNTLALLRSAFPQEKLNQAVGIWGGTSALATAAGPIVGGLLVEHVSWESVFYINAPIAAITVVIGLVVLAESRETVRQVLDGLGLVLLAGSLFCLVFGVVEGQTWGWGAPSIDGLLAGGAVLLVAFGLVEAKVHAPLIPLRVIAQRSVALGTVTVLLTFFAMYGVLFFVSLYLQNVHGLDPVGAGVRTLPLTLVFAVSSPLGAWLTGRFGPRVPIALGLGVTGVALLLLLSLEPGSSYVHLWPSFVLLGIGIGLVVVASTDAIVANAPADEAGIAGGIQTTALQFGGVLGTAVLGSVIATVVGSRLVGDLTHAGLPHGVAAKFQVAKELVAQGVAPVPKGAPAALAKVVTTGSHQAFMSGLHEALLVAAVVSFLGAIAGLFVSRGEHREGALPVIG</sequence>
<gene>
    <name evidence="9" type="ORF">ACFFRE_09570</name>
</gene>
<evidence type="ECO:0000313" key="10">
    <source>
        <dbReference type="Proteomes" id="UP001589788"/>
    </source>
</evidence>
<dbReference type="Gene3D" id="1.20.1250.20">
    <property type="entry name" value="MFS general substrate transporter like domains"/>
    <property type="match status" value="1"/>
</dbReference>
<evidence type="ECO:0000256" key="5">
    <source>
        <dbReference type="ARBA" id="ARBA00022989"/>
    </source>
</evidence>
<dbReference type="InterPro" id="IPR020846">
    <property type="entry name" value="MFS_dom"/>
</dbReference>
<evidence type="ECO:0000256" key="3">
    <source>
        <dbReference type="ARBA" id="ARBA00022475"/>
    </source>
</evidence>
<keyword evidence="3" id="KW-1003">Cell membrane</keyword>
<feature type="transmembrane region" description="Helical" evidence="7">
    <location>
        <begin position="61"/>
        <end position="78"/>
    </location>
</feature>
<dbReference type="InterPro" id="IPR004638">
    <property type="entry name" value="EmrB-like"/>
</dbReference>
<feature type="transmembrane region" description="Helical" evidence="7">
    <location>
        <begin position="90"/>
        <end position="110"/>
    </location>
</feature>
<comment type="caution">
    <text evidence="9">The sequence shown here is derived from an EMBL/GenBank/DDBJ whole genome shotgun (WGS) entry which is preliminary data.</text>
</comment>
<evidence type="ECO:0000256" key="6">
    <source>
        <dbReference type="ARBA" id="ARBA00023136"/>
    </source>
</evidence>
<keyword evidence="4 7" id="KW-0812">Transmembrane</keyword>
<feature type="domain" description="Major facilitator superfamily (MFS) profile" evidence="8">
    <location>
        <begin position="25"/>
        <end position="517"/>
    </location>
</feature>
<feature type="transmembrane region" description="Helical" evidence="7">
    <location>
        <begin position="415"/>
        <end position="437"/>
    </location>
</feature>
<feature type="transmembrane region" description="Helical" evidence="7">
    <location>
        <begin position="149"/>
        <end position="168"/>
    </location>
</feature>
<dbReference type="NCBIfam" id="TIGR00711">
    <property type="entry name" value="efflux_EmrB"/>
    <property type="match status" value="1"/>
</dbReference>